<evidence type="ECO:0000313" key="3">
    <source>
        <dbReference type="Proteomes" id="UP000024635"/>
    </source>
</evidence>
<feature type="transmembrane region" description="Helical" evidence="1">
    <location>
        <begin position="12"/>
        <end position="35"/>
    </location>
</feature>
<dbReference type="AlphaFoldDB" id="A0A016UXJ0"/>
<proteinExistence type="predicted"/>
<keyword evidence="1" id="KW-0472">Membrane</keyword>
<evidence type="ECO:0000313" key="2">
    <source>
        <dbReference type="EMBL" id="EYC19188.1"/>
    </source>
</evidence>
<name>A0A016UXJ0_9BILA</name>
<keyword evidence="3" id="KW-1185">Reference proteome</keyword>
<sequence>MCVSIRIDLDGITTAMEVISAVLLFLEIIFITFFCRSLIRSSFFKCFVFNGCFGMLSWAVSFQLLRGIGANSLPYLAVLMLLSGFSLHGYLLSSFLTSLNRFNAIVFPHNFERLITVDETIAAVKLLKPGEATFLDDGAMEVKAMELSRMANSILQDVRPKEKYFCGVAEEHRDPNLEEEMQPCGMCELSAETYAVSHNEDIRTHCRPSNPRHHPSFQCGFVADCGTKDAIHAAHVFIGKHSEKQIQLHLAFSFLEKAFDRVPHKII</sequence>
<comment type="caution">
    <text evidence="2">The sequence shown here is derived from an EMBL/GenBank/DDBJ whole genome shotgun (WGS) entry which is preliminary data.</text>
</comment>
<keyword evidence="1" id="KW-1133">Transmembrane helix</keyword>
<dbReference type="EMBL" id="JARK01001361">
    <property type="protein sequence ID" value="EYC19188.1"/>
    <property type="molecule type" value="Genomic_DNA"/>
</dbReference>
<dbReference type="Proteomes" id="UP000024635">
    <property type="component" value="Unassembled WGS sequence"/>
</dbReference>
<evidence type="ECO:0000256" key="1">
    <source>
        <dbReference type="SAM" id="Phobius"/>
    </source>
</evidence>
<protein>
    <submittedName>
        <fullName evidence="2">Uncharacterized protein</fullName>
    </submittedName>
</protein>
<feature type="transmembrane region" description="Helical" evidence="1">
    <location>
        <begin position="72"/>
        <end position="92"/>
    </location>
</feature>
<reference evidence="3" key="1">
    <citation type="journal article" date="2015" name="Nat. Genet.">
        <title>The genome and transcriptome of the zoonotic hookworm Ancylostoma ceylanicum identify infection-specific gene families.</title>
        <authorList>
            <person name="Schwarz E.M."/>
            <person name="Hu Y."/>
            <person name="Antoshechkin I."/>
            <person name="Miller M.M."/>
            <person name="Sternberg P.W."/>
            <person name="Aroian R.V."/>
        </authorList>
    </citation>
    <scope>NUCLEOTIDE SEQUENCE</scope>
    <source>
        <strain evidence="3">HY135</strain>
    </source>
</reference>
<feature type="transmembrane region" description="Helical" evidence="1">
    <location>
        <begin position="47"/>
        <end position="66"/>
    </location>
</feature>
<accession>A0A016UXJ0</accession>
<keyword evidence="1" id="KW-0812">Transmembrane</keyword>
<gene>
    <name evidence="2" type="primary">Acey_s0025.g1225</name>
    <name evidence="2" type="ORF">Y032_0025g1225</name>
</gene>
<dbReference type="OrthoDB" id="5872597at2759"/>
<organism evidence="2 3">
    <name type="scientific">Ancylostoma ceylanicum</name>
    <dbReference type="NCBI Taxonomy" id="53326"/>
    <lineage>
        <taxon>Eukaryota</taxon>
        <taxon>Metazoa</taxon>
        <taxon>Ecdysozoa</taxon>
        <taxon>Nematoda</taxon>
        <taxon>Chromadorea</taxon>
        <taxon>Rhabditida</taxon>
        <taxon>Rhabditina</taxon>
        <taxon>Rhabditomorpha</taxon>
        <taxon>Strongyloidea</taxon>
        <taxon>Ancylostomatidae</taxon>
        <taxon>Ancylostomatinae</taxon>
        <taxon>Ancylostoma</taxon>
    </lineage>
</organism>